<dbReference type="Gene3D" id="3.40.850.10">
    <property type="entry name" value="Kinesin motor domain"/>
    <property type="match status" value="1"/>
</dbReference>
<dbReference type="GO" id="GO:0007018">
    <property type="term" value="P:microtubule-based movement"/>
    <property type="evidence" value="ECO:0007669"/>
    <property type="project" value="InterPro"/>
</dbReference>
<dbReference type="InterPro" id="IPR027640">
    <property type="entry name" value="Kinesin-like_fam"/>
</dbReference>
<reference evidence="6" key="1">
    <citation type="submission" date="2020-04" db="EMBL/GenBank/DDBJ databases">
        <authorList>
            <person name="Alioto T."/>
            <person name="Alioto T."/>
            <person name="Gomez Garrido J."/>
        </authorList>
    </citation>
    <scope>NUCLEOTIDE SEQUENCE</scope>
    <source>
        <strain evidence="6">A484AB</strain>
    </source>
</reference>
<keyword evidence="5" id="KW-0505">Motor protein</keyword>
<comment type="similarity">
    <text evidence="5">Belongs to the TRAFAC class myosin-kinesin ATPase superfamily. Kinesin family.</text>
</comment>
<name>A0A7D9J2Y5_PARCT</name>
<keyword evidence="4" id="KW-0206">Cytoskeleton</keyword>
<comment type="caution">
    <text evidence="6">The sequence shown here is derived from an EMBL/GenBank/DDBJ whole genome shotgun (WGS) entry which is preliminary data.</text>
</comment>
<dbReference type="GO" id="GO:0003777">
    <property type="term" value="F:microtubule motor activity"/>
    <property type="evidence" value="ECO:0007669"/>
    <property type="project" value="InterPro"/>
</dbReference>
<comment type="subcellular location">
    <subcellularLocation>
        <location evidence="1">Cytoplasm</location>
        <location evidence="1">Cytoskeleton</location>
    </subcellularLocation>
</comment>
<dbReference type="PANTHER" id="PTHR47972">
    <property type="entry name" value="KINESIN-LIKE PROTEIN KLP-3"/>
    <property type="match status" value="1"/>
</dbReference>
<dbReference type="InterPro" id="IPR031852">
    <property type="entry name" value="Vik1/Cik1_MT-bd"/>
</dbReference>
<dbReference type="GO" id="GO:0005856">
    <property type="term" value="C:cytoskeleton"/>
    <property type="evidence" value="ECO:0007669"/>
    <property type="project" value="UniProtKB-SubCell"/>
</dbReference>
<dbReference type="EMBL" id="CACRXK020011103">
    <property type="protein sequence ID" value="CAB4020746.1"/>
    <property type="molecule type" value="Genomic_DNA"/>
</dbReference>
<sequence>MLDNKHAKYVEVKRELSKKQNNNRELETELLQLREACGNNDTQHVEEMAKTRSTFEEEISGLKQKQEAELVGMRSKVEEIEKENEELKTVVAKEKDEADKRENEVKEKSGKEFETLQVELKKLKEENENLKIELENTQKQAVAVATSTVVTKQVGEEIQQSSEEKTDKEKTIAAVAISSEEEARLRTEILTQKEKINSLEEDLAKKNENLAAFEDNIKSLTTDKERYEAQLTSVRQDLTQSRQRSEALHLQLEGLLSTVSPNHDEKETEVQLMKAVEEKTDLLVEVEKLKSEVEEWKEKYQQENDEKEISEDVSEEYQNLVQKLAEEQAKVQENETKIAVMTMLKEGSVPETLPIPAGSISKDLEELEEKLSKIEEERDSLNLELDRTKNELQGKLSDAKERVQELESELDEARQDLIDVRNVPQGESIEEVNNKMEELKVELAQAQKEKEQEKLRNSALLEEVEKLTIEMSNVQDGSSTEVDELKAKLASTKETLQGEIKVREEQLAKAKERIAELEKQLRDNLPVDVGKELEACQAKVNAVEIEKVEMTKNVLLLQASNNELNAKVDSLNKTIEANKKTKKELQENNKKARSEMDEKIKNISNQAETKHKKQVDDHNKKIKSLQHRIKELETTATQKVAPAPVQKKDTRGEEKLQREKEKLHGQVEALKKATQEDSQKIKSLEKDLKEARAKPAGGGGAEERIALKKADKQVKDLTKQLDMEKKKNEKNKENLNKLEEEHKELKKNYDSLNAESRSNKAELLKLGVAAKEGLEAQEKVQELTGEVKKLQEENKTLTENYNSERILRKKYYNMVEDMKGKIRVYCRSRPLSRSELERGNHSVIKSPDEYSISVETGRGPKEFQFDQIFTEESTQEKVFEDTYNLVQSAIDGYNVCIFAYGQTGSGKTFTMIGDKEQKFPGIAPRAMERMFSVINENKGKFSFKVSVYMLELYNDRLIDLLAENHAADVSFEYHSNFHSVTVKIGMKLYHCFSCQAEVVLIY</sequence>
<keyword evidence="2 5" id="KW-0547">Nucleotide-binding</keyword>
<keyword evidence="7" id="KW-1185">Reference proteome</keyword>
<evidence type="ECO:0000256" key="5">
    <source>
        <dbReference type="PROSITE-ProRule" id="PRU00283"/>
    </source>
</evidence>
<keyword evidence="4" id="KW-0963">Cytoplasm</keyword>
<dbReference type="OrthoDB" id="3176171at2759"/>
<evidence type="ECO:0000256" key="1">
    <source>
        <dbReference type="ARBA" id="ARBA00004245"/>
    </source>
</evidence>
<dbReference type="InterPro" id="IPR036961">
    <property type="entry name" value="Kinesin_motor_dom_sf"/>
</dbReference>
<dbReference type="AlphaFoldDB" id="A0A7D9J2Y5"/>
<dbReference type="InterPro" id="IPR027417">
    <property type="entry name" value="P-loop_NTPase"/>
</dbReference>
<gene>
    <name evidence="6" type="ORF">PACLA_8A088098</name>
</gene>
<evidence type="ECO:0000256" key="3">
    <source>
        <dbReference type="ARBA" id="ARBA00022840"/>
    </source>
</evidence>
<protein>
    <submittedName>
        <fullName evidence="6">Myosin heavy chain, non-muscle-like</fullName>
    </submittedName>
</protein>
<dbReference type="GO" id="GO:0005524">
    <property type="term" value="F:ATP binding"/>
    <property type="evidence" value="ECO:0007669"/>
    <property type="project" value="UniProtKB-UniRule"/>
</dbReference>
<dbReference type="Proteomes" id="UP001152795">
    <property type="component" value="Unassembled WGS sequence"/>
</dbReference>
<accession>A0A7D9J2Y5</accession>
<dbReference type="PANTHER" id="PTHR47972:SF16">
    <property type="entry name" value="KINESIN-LIKE PROTEIN"/>
    <property type="match status" value="1"/>
</dbReference>
<dbReference type="Gene3D" id="1.10.287.1490">
    <property type="match status" value="1"/>
</dbReference>
<evidence type="ECO:0000256" key="2">
    <source>
        <dbReference type="ARBA" id="ARBA00022741"/>
    </source>
</evidence>
<feature type="binding site" evidence="5">
    <location>
        <begin position="901"/>
        <end position="908"/>
    </location>
    <ligand>
        <name>ATP</name>
        <dbReference type="ChEBI" id="CHEBI:30616"/>
    </ligand>
</feature>
<evidence type="ECO:0000313" key="6">
    <source>
        <dbReference type="EMBL" id="CAB4020746.1"/>
    </source>
</evidence>
<dbReference type="SUPFAM" id="SSF52540">
    <property type="entry name" value="P-loop containing nucleoside triphosphate hydrolases"/>
    <property type="match status" value="1"/>
</dbReference>
<proteinExistence type="inferred from homology"/>
<dbReference type="SMART" id="SM00129">
    <property type="entry name" value="KISc"/>
    <property type="match status" value="1"/>
</dbReference>
<dbReference type="PROSITE" id="PS50067">
    <property type="entry name" value="KINESIN_MOTOR_2"/>
    <property type="match status" value="1"/>
</dbReference>
<dbReference type="GO" id="GO:0008017">
    <property type="term" value="F:microtubule binding"/>
    <property type="evidence" value="ECO:0007669"/>
    <property type="project" value="InterPro"/>
</dbReference>
<organism evidence="6 7">
    <name type="scientific">Paramuricea clavata</name>
    <name type="common">Red gorgonian</name>
    <name type="synonym">Violescent sea-whip</name>
    <dbReference type="NCBI Taxonomy" id="317549"/>
    <lineage>
        <taxon>Eukaryota</taxon>
        <taxon>Metazoa</taxon>
        <taxon>Cnidaria</taxon>
        <taxon>Anthozoa</taxon>
        <taxon>Octocorallia</taxon>
        <taxon>Malacalcyonacea</taxon>
        <taxon>Plexauridae</taxon>
        <taxon>Paramuricea</taxon>
    </lineage>
</organism>
<evidence type="ECO:0000313" key="7">
    <source>
        <dbReference type="Proteomes" id="UP001152795"/>
    </source>
</evidence>
<keyword evidence="3 5" id="KW-0067">ATP-binding</keyword>
<dbReference type="InterPro" id="IPR001752">
    <property type="entry name" value="Kinesin_motor_dom"/>
</dbReference>
<dbReference type="Pfam" id="PF16796">
    <property type="entry name" value="Microtub_bd"/>
    <property type="match status" value="1"/>
</dbReference>
<evidence type="ECO:0000256" key="4">
    <source>
        <dbReference type="ARBA" id="ARBA00023212"/>
    </source>
</evidence>